<organism evidence="9 10">
    <name type="scientific">Monosporascus ibericus</name>
    <dbReference type="NCBI Taxonomy" id="155417"/>
    <lineage>
        <taxon>Eukaryota</taxon>
        <taxon>Fungi</taxon>
        <taxon>Dikarya</taxon>
        <taxon>Ascomycota</taxon>
        <taxon>Pezizomycotina</taxon>
        <taxon>Sordariomycetes</taxon>
        <taxon>Xylariomycetidae</taxon>
        <taxon>Xylariales</taxon>
        <taxon>Xylariales incertae sedis</taxon>
        <taxon>Monosporascus</taxon>
    </lineage>
</organism>
<feature type="domain" description="Major facilitator superfamily (MFS) profile" evidence="8">
    <location>
        <begin position="132"/>
        <end position="562"/>
    </location>
</feature>
<proteinExistence type="inferred from homology"/>
<evidence type="ECO:0000256" key="1">
    <source>
        <dbReference type="ARBA" id="ARBA00004141"/>
    </source>
</evidence>
<evidence type="ECO:0000256" key="4">
    <source>
        <dbReference type="ARBA" id="ARBA00022989"/>
    </source>
</evidence>
<keyword evidence="4 7" id="KW-1133">Transmembrane helix</keyword>
<gene>
    <name evidence="9" type="ORF">DL764_005965</name>
</gene>
<dbReference type="PANTHER" id="PTHR23502">
    <property type="entry name" value="MAJOR FACILITATOR SUPERFAMILY"/>
    <property type="match status" value="1"/>
</dbReference>
<feature type="transmembrane region" description="Helical" evidence="7">
    <location>
        <begin position="129"/>
        <end position="150"/>
    </location>
</feature>
<evidence type="ECO:0000256" key="7">
    <source>
        <dbReference type="SAM" id="Phobius"/>
    </source>
</evidence>
<dbReference type="STRING" id="155417.A0A4Q4T9A6"/>
<dbReference type="OrthoDB" id="5296287at2759"/>
<comment type="caution">
    <text evidence="9">The sequence shown here is derived from an EMBL/GenBank/DDBJ whole genome shotgun (WGS) entry which is preliminary data.</text>
</comment>
<comment type="subcellular location">
    <subcellularLocation>
        <location evidence="1">Membrane</location>
        <topology evidence="1">Multi-pass membrane protein</topology>
    </subcellularLocation>
</comment>
<dbReference type="Proteomes" id="UP000293360">
    <property type="component" value="Unassembled WGS sequence"/>
</dbReference>
<dbReference type="InterPro" id="IPR011701">
    <property type="entry name" value="MFS"/>
</dbReference>
<protein>
    <recommendedName>
        <fullName evidence="8">Major facilitator superfamily (MFS) profile domain-containing protein</fullName>
    </recommendedName>
</protein>
<dbReference type="InterPro" id="IPR036259">
    <property type="entry name" value="MFS_trans_sf"/>
</dbReference>
<dbReference type="Pfam" id="PF07690">
    <property type="entry name" value="MFS_1"/>
    <property type="match status" value="1"/>
</dbReference>
<evidence type="ECO:0000256" key="2">
    <source>
        <dbReference type="ARBA" id="ARBA00008335"/>
    </source>
</evidence>
<comment type="similarity">
    <text evidence="2">Belongs to the major facilitator superfamily.</text>
</comment>
<feature type="transmembrane region" description="Helical" evidence="7">
    <location>
        <begin position="356"/>
        <end position="381"/>
    </location>
</feature>
<feature type="region of interest" description="Disordered" evidence="6">
    <location>
        <begin position="1"/>
        <end position="42"/>
    </location>
</feature>
<accession>A0A4Q4T9A6</accession>
<feature type="transmembrane region" description="Helical" evidence="7">
    <location>
        <begin position="224"/>
        <end position="243"/>
    </location>
</feature>
<dbReference type="EMBL" id="QJNU01000331">
    <property type="protein sequence ID" value="RYP02084.1"/>
    <property type="molecule type" value="Genomic_DNA"/>
</dbReference>
<evidence type="ECO:0000313" key="10">
    <source>
        <dbReference type="Proteomes" id="UP000293360"/>
    </source>
</evidence>
<dbReference type="InterPro" id="IPR020846">
    <property type="entry name" value="MFS_dom"/>
</dbReference>
<evidence type="ECO:0000256" key="5">
    <source>
        <dbReference type="ARBA" id="ARBA00023136"/>
    </source>
</evidence>
<dbReference type="AlphaFoldDB" id="A0A4Q4T9A6"/>
<feature type="transmembrane region" description="Helical" evidence="7">
    <location>
        <begin position="441"/>
        <end position="462"/>
    </location>
</feature>
<keyword evidence="10" id="KW-1185">Reference proteome</keyword>
<feature type="transmembrane region" description="Helical" evidence="7">
    <location>
        <begin position="533"/>
        <end position="554"/>
    </location>
</feature>
<feature type="transmembrane region" description="Helical" evidence="7">
    <location>
        <begin position="170"/>
        <end position="190"/>
    </location>
</feature>
<dbReference type="GO" id="GO:0022857">
    <property type="term" value="F:transmembrane transporter activity"/>
    <property type="evidence" value="ECO:0007669"/>
    <property type="project" value="InterPro"/>
</dbReference>
<feature type="transmembrane region" description="Helical" evidence="7">
    <location>
        <begin position="401"/>
        <end position="420"/>
    </location>
</feature>
<reference evidence="9 10" key="1">
    <citation type="submission" date="2018-06" db="EMBL/GenBank/DDBJ databases">
        <title>Complete Genomes of Monosporascus.</title>
        <authorList>
            <person name="Robinson A.J."/>
            <person name="Natvig D.O."/>
        </authorList>
    </citation>
    <scope>NUCLEOTIDE SEQUENCE [LARGE SCALE GENOMIC DNA]</scope>
    <source>
        <strain evidence="9 10">CBS 110550</strain>
    </source>
</reference>
<dbReference type="PROSITE" id="PS50850">
    <property type="entry name" value="MFS"/>
    <property type="match status" value="1"/>
</dbReference>
<dbReference type="PANTHER" id="PTHR23502:SF68">
    <property type="entry name" value="MULTIDRUG TRANSPORTER, PUTATIVE (AFU_ORTHOLOGUE AFUA_3G01120)-RELATED"/>
    <property type="match status" value="1"/>
</dbReference>
<feature type="compositionally biased region" description="Low complexity" evidence="6">
    <location>
        <begin position="1"/>
        <end position="20"/>
    </location>
</feature>
<dbReference type="SUPFAM" id="SSF103473">
    <property type="entry name" value="MFS general substrate transporter"/>
    <property type="match status" value="1"/>
</dbReference>
<sequence length="569" mass="61595">MSTNCRGASSRASGSTAMTMNNHQQSPVDHSDGDTASRGFGWTDGSTVELQLNSQHTLPVSRHSERTSLDLHAPASSNGGNISLPDRHGRYVEGDLETRTLYEDDQNNLVSWSGDDDPELPYNWPSWRIYTNAGVLTFLAFLIPLSSSIIAPGVPQVMEEFQNSSHELAAFVVSVFVLGSAFGPLLLSPLSEIYGRLIIYHIANVGFVAFNLACALAPSLEALIAFRFFAGFFGSCPITNGGASIADLVPPEKRGAFMAGFAVGPLLGPVIGPVIAGFLADARGWRWIFWLVVIISGLMSVVMFLVGRETYAPILLQRKVDRLKKSTGNPNLRQKLDNGLTPLGQIKRGIVRPMKLLFLSPIGLISALYLAVVYGYIYLMFSSVTEVFNQQYGITGSISGLVYLGLGIGSLIGVLVTSIVTDRAVKKSTVDGKELKPEVRLQLTPVGGLFLPAGLFIYGWTAEYHVHWIAPILGMTVMGVGNVIMFMSICLYLIDCFTIYSASALAANTVVRSIGGGLLPLAGLRMFSRLGVGWGNSLLGFIAAAMIPIPVLFLRYGEWLRKNFEVKDL</sequence>
<evidence type="ECO:0000313" key="9">
    <source>
        <dbReference type="EMBL" id="RYP02084.1"/>
    </source>
</evidence>
<evidence type="ECO:0000256" key="3">
    <source>
        <dbReference type="ARBA" id="ARBA00022692"/>
    </source>
</evidence>
<feature type="region of interest" description="Disordered" evidence="6">
    <location>
        <begin position="54"/>
        <end position="88"/>
    </location>
</feature>
<dbReference type="CDD" id="cd17323">
    <property type="entry name" value="MFS_Tpo1_MDR_like"/>
    <property type="match status" value="1"/>
</dbReference>
<dbReference type="FunFam" id="1.20.1250.20:FF:000011">
    <property type="entry name" value="MFS multidrug transporter, putative"/>
    <property type="match status" value="1"/>
</dbReference>
<evidence type="ECO:0000259" key="8">
    <source>
        <dbReference type="PROSITE" id="PS50850"/>
    </source>
</evidence>
<name>A0A4Q4T9A6_9PEZI</name>
<dbReference type="GO" id="GO:0016020">
    <property type="term" value="C:membrane"/>
    <property type="evidence" value="ECO:0007669"/>
    <property type="project" value="UniProtKB-SubCell"/>
</dbReference>
<keyword evidence="5 7" id="KW-0472">Membrane</keyword>
<evidence type="ECO:0000256" key="6">
    <source>
        <dbReference type="SAM" id="MobiDB-lite"/>
    </source>
</evidence>
<feature type="transmembrane region" description="Helical" evidence="7">
    <location>
        <begin position="255"/>
        <end position="275"/>
    </location>
</feature>
<feature type="transmembrane region" description="Helical" evidence="7">
    <location>
        <begin position="468"/>
        <end position="493"/>
    </location>
</feature>
<feature type="transmembrane region" description="Helical" evidence="7">
    <location>
        <begin position="197"/>
        <end position="218"/>
    </location>
</feature>
<dbReference type="Gene3D" id="1.20.1250.20">
    <property type="entry name" value="MFS general substrate transporter like domains"/>
    <property type="match status" value="1"/>
</dbReference>
<keyword evidence="3 7" id="KW-0812">Transmembrane</keyword>
<feature type="transmembrane region" description="Helical" evidence="7">
    <location>
        <begin position="287"/>
        <end position="306"/>
    </location>
</feature>